<sequence length="55" mass="6043">MSEFQPPMPPMPKAAPRSPLFLWGGGFAVAALAVLAVVLLRNGRPTPHRGRHRRE</sequence>
<dbReference type="EMBL" id="CP036455">
    <property type="protein sequence ID" value="QBI53573.1"/>
    <property type="molecule type" value="Genomic_DNA"/>
</dbReference>
<name>A0A4P6PZJ8_9ACTN</name>
<dbReference type="Proteomes" id="UP000292235">
    <property type="component" value="Chromosome"/>
</dbReference>
<proteinExistence type="predicted"/>
<evidence type="ECO:0000256" key="1">
    <source>
        <dbReference type="SAM" id="Phobius"/>
    </source>
</evidence>
<evidence type="ECO:0000313" key="3">
    <source>
        <dbReference type="Proteomes" id="UP000292235"/>
    </source>
</evidence>
<dbReference type="RefSeq" id="WP_165498530.1">
    <property type="nucleotide sequence ID" value="NZ_CP036455.1"/>
</dbReference>
<protein>
    <submittedName>
        <fullName evidence="2">Uncharacterized protein</fullName>
    </submittedName>
</protein>
<accession>A0A4P6PZJ8</accession>
<keyword evidence="3" id="KW-1185">Reference proteome</keyword>
<gene>
    <name evidence="2" type="ORF">EKD16_08895</name>
</gene>
<dbReference type="AlphaFoldDB" id="A0A4P6PZJ8"/>
<keyword evidence="1" id="KW-0472">Membrane</keyword>
<reference evidence="2 3" key="1">
    <citation type="submission" date="2019-02" db="EMBL/GenBank/DDBJ databases">
        <authorList>
            <person name="Khodamoradi S."/>
            <person name="Hahnke R.L."/>
            <person name="Kaempfer P."/>
            <person name="Schumann P."/>
            <person name="Rohde M."/>
            <person name="Steinert M."/>
            <person name="Luzhetskyy A."/>
            <person name="Wink J."/>
            <person name="Ruckert C."/>
        </authorList>
    </citation>
    <scope>NUCLEOTIDE SEQUENCE [LARGE SCALE GENOMIC DNA]</scope>
    <source>
        <strain evidence="2 3">M2</strain>
    </source>
</reference>
<keyword evidence="1" id="KW-0812">Transmembrane</keyword>
<feature type="transmembrane region" description="Helical" evidence="1">
    <location>
        <begin position="20"/>
        <end position="40"/>
    </location>
</feature>
<organism evidence="2 3">
    <name type="scientific">Streptomonospora litoralis</name>
    <dbReference type="NCBI Taxonomy" id="2498135"/>
    <lineage>
        <taxon>Bacteria</taxon>
        <taxon>Bacillati</taxon>
        <taxon>Actinomycetota</taxon>
        <taxon>Actinomycetes</taxon>
        <taxon>Streptosporangiales</taxon>
        <taxon>Nocardiopsidaceae</taxon>
        <taxon>Streptomonospora</taxon>
    </lineage>
</organism>
<evidence type="ECO:0000313" key="2">
    <source>
        <dbReference type="EMBL" id="QBI53573.1"/>
    </source>
</evidence>
<keyword evidence="1" id="KW-1133">Transmembrane helix</keyword>
<dbReference type="KEGG" id="strr:EKD16_08895"/>